<reference evidence="2" key="2">
    <citation type="journal article" date="2021" name="Syst. Appl. Microbiol.">
        <title>Roseomonas hellenica sp. nov., isolated from roots of wild-growing Alkanna tinctoria.</title>
        <authorList>
            <person name="Rat A."/>
            <person name="Naranjo H.D."/>
            <person name="Lebbe L."/>
            <person name="Cnockaert M."/>
            <person name="Krigas N."/>
            <person name="Grigoriadou K."/>
            <person name="Maloupa E."/>
            <person name="Willems A."/>
        </authorList>
    </citation>
    <scope>NUCLEOTIDE SEQUENCE</scope>
    <source>
        <strain evidence="2">LMG 31228</strain>
    </source>
</reference>
<comment type="caution">
    <text evidence="2">The sequence shown here is derived from an EMBL/GenBank/DDBJ whole genome shotgun (WGS) entry which is preliminary data.</text>
</comment>
<reference evidence="2" key="1">
    <citation type="submission" date="2020-01" db="EMBL/GenBank/DDBJ databases">
        <authorList>
            <person name="Rat A."/>
        </authorList>
    </citation>
    <scope>NUCLEOTIDE SEQUENCE</scope>
    <source>
        <strain evidence="2">LMG 31228</strain>
    </source>
</reference>
<evidence type="ECO:0000256" key="1">
    <source>
        <dbReference type="SAM" id="SignalP"/>
    </source>
</evidence>
<evidence type="ECO:0008006" key="4">
    <source>
        <dbReference type="Google" id="ProtNLM"/>
    </source>
</evidence>
<feature type="chain" id="PRO_5040991163" description="DUF3168 domain-containing protein" evidence="1">
    <location>
        <begin position="21"/>
        <end position="152"/>
    </location>
</feature>
<organism evidence="2 3">
    <name type="scientific">Neoroseomonas eburnea</name>
    <dbReference type="NCBI Taxonomy" id="1346889"/>
    <lineage>
        <taxon>Bacteria</taxon>
        <taxon>Pseudomonadati</taxon>
        <taxon>Pseudomonadota</taxon>
        <taxon>Alphaproteobacteria</taxon>
        <taxon>Acetobacterales</taxon>
        <taxon>Acetobacteraceae</taxon>
        <taxon>Neoroseomonas</taxon>
    </lineage>
</organism>
<accession>A0A9X9XAN6</accession>
<evidence type="ECO:0000313" key="2">
    <source>
        <dbReference type="EMBL" id="MBR0680772.1"/>
    </source>
</evidence>
<evidence type="ECO:0000313" key="3">
    <source>
        <dbReference type="Proteomes" id="UP001138709"/>
    </source>
</evidence>
<feature type="signal peptide" evidence="1">
    <location>
        <begin position="1"/>
        <end position="20"/>
    </location>
</feature>
<keyword evidence="1" id="KW-0732">Signal</keyword>
<name>A0A9X9XAN6_9PROT</name>
<proteinExistence type="predicted"/>
<protein>
    <recommendedName>
        <fullName evidence="4">DUF3168 domain-containing protein</fullName>
    </recommendedName>
</protein>
<dbReference type="EMBL" id="JAAEDL010000008">
    <property type="protein sequence ID" value="MBR0680772.1"/>
    <property type="molecule type" value="Genomic_DNA"/>
</dbReference>
<dbReference type="RefSeq" id="WP_211846311.1">
    <property type="nucleotide sequence ID" value="NZ_JAAEDL010000008.1"/>
</dbReference>
<dbReference type="AlphaFoldDB" id="A0A9X9XAN6"/>
<dbReference type="Proteomes" id="UP001138709">
    <property type="component" value="Unassembled WGS sequence"/>
</dbReference>
<sequence>MRRNLMVLTLLAALPAEAVANTAFCGALRQVVAAAESRFDSLPLARHAIPGSLEERRGVMQSASGQPHGVLYAVMFRHDARQQPNPVRERFAALQREIGQCLTEASTLGVTEGQGGALARWQTPYAVVGLRRADGGQELADSQIELSVASRW</sequence>
<keyword evidence="3" id="KW-1185">Reference proteome</keyword>
<gene>
    <name evidence="2" type="ORF">GXW74_09755</name>
</gene>